<sequence>MAFLIKKKKFKFQIHFTLEELTAVPFVNGVLFCKIRLLDGGDFAMSSSREEVQQNCVRWRKKFSFICKMSASPNTGVLDPCICRVSVRKELKGGKTFSKLGFADLNMAEFAGSGSAARCCILEGYDTKNTRQDNSILKVTIGMTLLSGDPCFKTPPSTAKSVSIPGQDPSLQLDCKGEGTADGNSIPPAGGVTRTSSGRTLKPRLPTIPLHSGLPEEQLEQSLSSPDEVFHTGHSRNSSYASQQSKISGYSTEHSRSSSLTDLTHRRNASTSSSTSGGLATPTQTSHALTHPHPLTVDPQAHGEAGAKPERPPRPPRPNLLSNRPSRRKKDTVENHPTWVDDTRIDADDIVDKIIQSQNFADVSNHEEDSNLRLFVSKDGTTALSGIQLGSRVTAGVFEPVVIESH</sequence>
<organism evidence="1 2">
    <name type="scientific">Dallia pectoralis</name>
    <name type="common">Alaska blackfish</name>
    <dbReference type="NCBI Taxonomy" id="75939"/>
    <lineage>
        <taxon>Eukaryota</taxon>
        <taxon>Metazoa</taxon>
        <taxon>Chordata</taxon>
        <taxon>Craniata</taxon>
        <taxon>Vertebrata</taxon>
        <taxon>Euteleostomi</taxon>
        <taxon>Actinopterygii</taxon>
        <taxon>Neopterygii</taxon>
        <taxon>Teleostei</taxon>
        <taxon>Protacanthopterygii</taxon>
        <taxon>Esociformes</taxon>
        <taxon>Umbridae</taxon>
        <taxon>Dallia</taxon>
    </lineage>
</organism>
<protein>
    <submittedName>
        <fullName evidence="1">Uncharacterized protein</fullName>
    </submittedName>
</protein>
<keyword evidence="2" id="KW-1185">Reference proteome</keyword>
<evidence type="ECO:0000313" key="2">
    <source>
        <dbReference type="Proteomes" id="UP001157502"/>
    </source>
</evidence>
<comment type="caution">
    <text evidence="1">The sequence shown here is derived from an EMBL/GenBank/DDBJ whole genome shotgun (WGS) entry which is preliminary data.</text>
</comment>
<dbReference type="Proteomes" id="UP001157502">
    <property type="component" value="Chromosome 31"/>
</dbReference>
<gene>
    <name evidence="1" type="ORF">DPEC_G00321420</name>
</gene>
<evidence type="ECO:0000313" key="1">
    <source>
        <dbReference type="EMBL" id="KAJ7988228.1"/>
    </source>
</evidence>
<accession>A0ACC2FA47</accession>
<name>A0ACC2FA47_DALPE</name>
<proteinExistence type="predicted"/>
<dbReference type="EMBL" id="CM055758">
    <property type="protein sequence ID" value="KAJ7988228.1"/>
    <property type="molecule type" value="Genomic_DNA"/>
</dbReference>
<reference evidence="1" key="1">
    <citation type="submission" date="2021-05" db="EMBL/GenBank/DDBJ databases">
        <authorList>
            <person name="Pan Q."/>
            <person name="Jouanno E."/>
            <person name="Zahm M."/>
            <person name="Klopp C."/>
            <person name="Cabau C."/>
            <person name="Louis A."/>
            <person name="Berthelot C."/>
            <person name="Parey E."/>
            <person name="Roest Crollius H."/>
            <person name="Montfort J."/>
            <person name="Robinson-Rechavi M."/>
            <person name="Bouchez O."/>
            <person name="Lampietro C."/>
            <person name="Lopez Roques C."/>
            <person name="Donnadieu C."/>
            <person name="Postlethwait J."/>
            <person name="Bobe J."/>
            <person name="Dillon D."/>
            <person name="Chandos A."/>
            <person name="von Hippel F."/>
            <person name="Guiguen Y."/>
        </authorList>
    </citation>
    <scope>NUCLEOTIDE SEQUENCE</scope>
    <source>
        <strain evidence="1">YG-Jan2019</strain>
    </source>
</reference>